<dbReference type="PANTHER" id="PTHR46363:SF1">
    <property type="entry name" value="DEOXYRIBONUCLEASE TATDN2-RELATED"/>
    <property type="match status" value="1"/>
</dbReference>
<dbReference type="SUPFAM" id="SSF51556">
    <property type="entry name" value="Metallo-dependent hydrolases"/>
    <property type="match status" value="3"/>
</dbReference>
<protein>
    <submittedName>
        <fullName evidence="2">Uncharacterized protein</fullName>
    </submittedName>
</protein>
<gene>
    <name evidence="2" type="ORF">HPB48_015170</name>
</gene>
<comment type="caution">
    <text evidence="2">The sequence shown here is derived from an EMBL/GenBank/DDBJ whole genome shotgun (WGS) entry which is preliminary data.</text>
</comment>
<reference evidence="2 3" key="1">
    <citation type="journal article" date="2020" name="Cell">
        <title>Large-Scale Comparative Analyses of Tick Genomes Elucidate Their Genetic Diversity and Vector Capacities.</title>
        <authorList>
            <consortium name="Tick Genome and Microbiome Consortium (TIGMIC)"/>
            <person name="Jia N."/>
            <person name="Wang J."/>
            <person name="Shi W."/>
            <person name="Du L."/>
            <person name="Sun Y."/>
            <person name="Zhan W."/>
            <person name="Jiang J.F."/>
            <person name="Wang Q."/>
            <person name="Zhang B."/>
            <person name="Ji P."/>
            <person name="Bell-Sakyi L."/>
            <person name="Cui X.M."/>
            <person name="Yuan T.T."/>
            <person name="Jiang B.G."/>
            <person name="Yang W.F."/>
            <person name="Lam T.T."/>
            <person name="Chang Q.C."/>
            <person name="Ding S.J."/>
            <person name="Wang X.J."/>
            <person name="Zhu J.G."/>
            <person name="Ruan X.D."/>
            <person name="Zhao L."/>
            <person name="Wei J.T."/>
            <person name="Ye R.Z."/>
            <person name="Que T.C."/>
            <person name="Du C.H."/>
            <person name="Zhou Y.H."/>
            <person name="Cheng J.X."/>
            <person name="Dai P.F."/>
            <person name="Guo W.B."/>
            <person name="Han X.H."/>
            <person name="Huang E.J."/>
            <person name="Li L.F."/>
            <person name="Wei W."/>
            <person name="Gao Y.C."/>
            <person name="Liu J.Z."/>
            <person name="Shao H.Z."/>
            <person name="Wang X."/>
            <person name="Wang C.C."/>
            <person name="Yang T.C."/>
            <person name="Huo Q.B."/>
            <person name="Li W."/>
            <person name="Chen H.Y."/>
            <person name="Chen S.E."/>
            <person name="Zhou L.G."/>
            <person name="Ni X.B."/>
            <person name="Tian J.H."/>
            <person name="Sheng Y."/>
            <person name="Liu T."/>
            <person name="Pan Y.S."/>
            <person name="Xia L.Y."/>
            <person name="Li J."/>
            <person name="Zhao F."/>
            <person name="Cao W.C."/>
        </authorList>
    </citation>
    <scope>NUCLEOTIDE SEQUENCE [LARGE SCALE GENOMIC DNA]</scope>
    <source>
        <strain evidence="2">HaeL-2018</strain>
    </source>
</reference>
<dbReference type="VEuPathDB" id="VectorBase:HLOH_045097"/>
<organism evidence="2 3">
    <name type="scientific">Haemaphysalis longicornis</name>
    <name type="common">Bush tick</name>
    <dbReference type="NCBI Taxonomy" id="44386"/>
    <lineage>
        <taxon>Eukaryota</taxon>
        <taxon>Metazoa</taxon>
        <taxon>Ecdysozoa</taxon>
        <taxon>Arthropoda</taxon>
        <taxon>Chelicerata</taxon>
        <taxon>Arachnida</taxon>
        <taxon>Acari</taxon>
        <taxon>Parasitiformes</taxon>
        <taxon>Ixodida</taxon>
        <taxon>Ixodoidea</taxon>
        <taxon>Ixodidae</taxon>
        <taxon>Haemaphysalinae</taxon>
        <taxon>Haemaphysalis</taxon>
    </lineage>
</organism>
<dbReference type="GO" id="GO:0016788">
    <property type="term" value="F:hydrolase activity, acting on ester bonds"/>
    <property type="evidence" value="ECO:0007669"/>
    <property type="project" value="InterPro"/>
</dbReference>
<accession>A0A9J6FIW5</accession>
<evidence type="ECO:0000313" key="2">
    <source>
        <dbReference type="EMBL" id="KAH9362867.1"/>
    </source>
</evidence>
<dbReference type="Pfam" id="PF01026">
    <property type="entry name" value="TatD_DNase"/>
    <property type="match status" value="3"/>
</dbReference>
<dbReference type="InterPro" id="IPR032466">
    <property type="entry name" value="Metal_Hydrolase"/>
</dbReference>
<dbReference type="InterPro" id="IPR001130">
    <property type="entry name" value="TatD-like"/>
</dbReference>
<proteinExistence type="inferred from homology"/>
<dbReference type="OrthoDB" id="413993at2759"/>
<evidence type="ECO:0000313" key="3">
    <source>
        <dbReference type="Proteomes" id="UP000821853"/>
    </source>
</evidence>
<dbReference type="Gene3D" id="3.20.20.140">
    <property type="entry name" value="Metal-dependent hydrolases"/>
    <property type="match status" value="3"/>
</dbReference>
<evidence type="ECO:0000256" key="1">
    <source>
        <dbReference type="ARBA" id="ARBA00009275"/>
    </source>
</evidence>
<dbReference type="AlphaFoldDB" id="A0A9J6FIW5"/>
<keyword evidence="3" id="KW-1185">Reference proteome</keyword>
<sequence length="292" mass="32363">MSLPCLQLVPRDYPIHRHCFTGGWRETQQWLDAFPNLCLGLAPLVAFEHVSGDPLIEAARNIPLTRLLLGTDSPYFLPKWLVPRDYPIHRHCFTGGWRETQQWLDAFPNLCLGLAPLVAFEHVSGDPLIEAARNIPLARLLLGTDSPYFLPKWLVPGDYPIHRHCFTGGWRETQQWLDAFPNLCLGLAPLVAFEHVSGDPLIEAARNIPLARLLLGTDSPYFLPKWSPAVAEESAGPDALPRAELRGKPPPTTASFVIASLDCVNMLLSAVKCSVCGDSVTFRTGERAYGLP</sequence>
<dbReference type="Proteomes" id="UP000821853">
    <property type="component" value="Chromosome 1"/>
</dbReference>
<dbReference type="EMBL" id="JABSTR010000001">
    <property type="protein sequence ID" value="KAH9362867.1"/>
    <property type="molecule type" value="Genomic_DNA"/>
</dbReference>
<dbReference type="PANTHER" id="PTHR46363">
    <property type="entry name" value="DEOXYRIBONUCLEASE TATDN2-RELATED"/>
    <property type="match status" value="1"/>
</dbReference>
<comment type="similarity">
    <text evidence="1">Belongs to the metallo-dependent hydrolases superfamily. TatD-type hydrolase family.</text>
</comment>
<name>A0A9J6FIW5_HAELO</name>